<reference evidence="2" key="1">
    <citation type="journal article" date="2008" name="BMC Genomics">
        <title>A conifer genomics resource of 200,000 spruce (Picea spp.) ESTs and 6,464 high-quality, sequence-finished full-length cDNAs for Sitka spruce (Picea sitchensis).</title>
        <authorList>
            <person name="Ralph S.G."/>
            <person name="Chun H.J."/>
            <person name="Kolosova N."/>
            <person name="Cooper D."/>
            <person name="Oddy C."/>
            <person name="Ritland C.E."/>
            <person name="Kirkpatrick R."/>
            <person name="Moore R."/>
            <person name="Barber S."/>
            <person name="Holt R.A."/>
            <person name="Jones S.J."/>
            <person name="Marra M.A."/>
            <person name="Douglas C.J."/>
            <person name="Ritland K."/>
            <person name="Bohlmann J."/>
        </authorList>
    </citation>
    <scope>NUCLEOTIDE SEQUENCE</scope>
    <source>
        <tissue evidence="2">Bark</tissue>
    </source>
</reference>
<dbReference type="EMBL" id="EF086002">
    <property type="protein sequence ID" value="ABK25294.1"/>
    <property type="molecule type" value="mRNA"/>
</dbReference>
<name>A9NXD3_PICSI</name>
<protein>
    <submittedName>
        <fullName evidence="2">Uncharacterized protein</fullName>
    </submittedName>
</protein>
<accession>A9NXD3</accession>
<sequence>MRHKVRSSIVDSNGLGGDECKNNGTAIAPEAVIRDNKRQMPLDVKQSHVGITNQVGVDAFATRNLRRLLQLE</sequence>
<evidence type="ECO:0000313" key="2">
    <source>
        <dbReference type="EMBL" id="ABK25294.1"/>
    </source>
</evidence>
<feature type="region of interest" description="Disordered" evidence="1">
    <location>
        <begin position="1"/>
        <end position="23"/>
    </location>
</feature>
<evidence type="ECO:0000256" key="1">
    <source>
        <dbReference type="SAM" id="MobiDB-lite"/>
    </source>
</evidence>
<organism evidence="2">
    <name type="scientific">Picea sitchensis</name>
    <name type="common">Sitka spruce</name>
    <name type="synonym">Pinus sitchensis</name>
    <dbReference type="NCBI Taxonomy" id="3332"/>
    <lineage>
        <taxon>Eukaryota</taxon>
        <taxon>Viridiplantae</taxon>
        <taxon>Streptophyta</taxon>
        <taxon>Embryophyta</taxon>
        <taxon>Tracheophyta</taxon>
        <taxon>Spermatophyta</taxon>
        <taxon>Pinopsida</taxon>
        <taxon>Pinidae</taxon>
        <taxon>Conifers I</taxon>
        <taxon>Pinales</taxon>
        <taxon>Pinaceae</taxon>
        <taxon>Picea</taxon>
    </lineage>
</organism>
<proteinExistence type="evidence at transcript level"/>
<dbReference type="AlphaFoldDB" id="A9NXD3"/>